<dbReference type="InterPro" id="IPR018490">
    <property type="entry name" value="cNMP-bd_dom_sf"/>
</dbReference>
<organism evidence="2 3">
    <name type="scientific">Persicimonas caeni</name>
    <dbReference type="NCBI Taxonomy" id="2292766"/>
    <lineage>
        <taxon>Bacteria</taxon>
        <taxon>Deltaproteobacteria</taxon>
        <taxon>Bradymonadales</taxon>
        <taxon>Bradymonadaceae</taxon>
        <taxon>Persicimonas</taxon>
    </lineage>
</organism>
<dbReference type="CDD" id="cd00038">
    <property type="entry name" value="CAP_ED"/>
    <property type="match status" value="1"/>
</dbReference>
<dbReference type="PROSITE" id="PS00889">
    <property type="entry name" value="CNMP_BINDING_2"/>
    <property type="match status" value="1"/>
</dbReference>
<dbReference type="GO" id="GO:0035725">
    <property type="term" value="P:sodium ion transmembrane transport"/>
    <property type="evidence" value="ECO:0007669"/>
    <property type="project" value="TreeGrafter"/>
</dbReference>
<evidence type="ECO:0000313" key="2">
    <source>
        <dbReference type="EMBL" id="QDG50299.1"/>
    </source>
</evidence>
<dbReference type="InterPro" id="IPR014710">
    <property type="entry name" value="RmlC-like_jellyroll"/>
</dbReference>
<dbReference type="Gene3D" id="2.60.120.10">
    <property type="entry name" value="Jelly Rolls"/>
    <property type="match status" value="1"/>
</dbReference>
<dbReference type="AlphaFoldDB" id="A0A4Y6PQB3"/>
<dbReference type="PANTHER" id="PTHR45689">
    <property type="entry name" value="I[[H]] CHANNEL, ISOFORM E"/>
    <property type="match status" value="1"/>
</dbReference>
<dbReference type="RefSeq" id="WP_141196795.1">
    <property type="nucleotide sequence ID" value="NZ_CP041186.1"/>
</dbReference>
<feature type="domain" description="Cyclic nucleotide-binding" evidence="1">
    <location>
        <begin position="16"/>
        <end position="137"/>
    </location>
</feature>
<dbReference type="GO" id="GO:0098855">
    <property type="term" value="C:HCN channel complex"/>
    <property type="evidence" value="ECO:0007669"/>
    <property type="project" value="TreeGrafter"/>
</dbReference>
<name>A0A4Y6PQB3_PERCE</name>
<accession>A0A4Y6PQB3</accession>
<sequence length="159" mass="17582">MGWQFLDISMLRDIELFTSLSDHALTDIVALTTTEEYKPADRIFQEGDKGDAMYLILKGEVRISKDIPGVGEEALAFLSDGAYFGEMSLVGDESPRSASAIASSPVKVARLSRVDFQKLLDENKEAAVEILTSFVNTLAERLRASNDKLAFFAMSDMFE</sequence>
<dbReference type="InterPro" id="IPR000595">
    <property type="entry name" value="cNMP-bd_dom"/>
</dbReference>
<dbReference type="PANTHER" id="PTHR45689:SF5">
    <property type="entry name" value="I[[H]] CHANNEL, ISOFORM E"/>
    <property type="match status" value="1"/>
</dbReference>
<dbReference type="InterPro" id="IPR051413">
    <property type="entry name" value="K/Na_HCN_channel"/>
</dbReference>
<dbReference type="PROSITE" id="PS50042">
    <property type="entry name" value="CNMP_BINDING_3"/>
    <property type="match status" value="1"/>
</dbReference>
<evidence type="ECO:0000259" key="1">
    <source>
        <dbReference type="PROSITE" id="PS50042"/>
    </source>
</evidence>
<dbReference type="EMBL" id="CP041186">
    <property type="protein sequence ID" value="QDG50299.1"/>
    <property type="molecule type" value="Genomic_DNA"/>
</dbReference>
<dbReference type="SUPFAM" id="SSF51206">
    <property type="entry name" value="cAMP-binding domain-like"/>
    <property type="match status" value="1"/>
</dbReference>
<evidence type="ECO:0000313" key="3">
    <source>
        <dbReference type="Proteomes" id="UP000315995"/>
    </source>
</evidence>
<gene>
    <name evidence="2" type="ORF">FIV42_05995</name>
</gene>
<dbReference type="OrthoDB" id="9784809at2"/>
<dbReference type="PRINTS" id="PR00103">
    <property type="entry name" value="CAMPKINASE"/>
</dbReference>
<proteinExistence type="predicted"/>
<protein>
    <submittedName>
        <fullName evidence="2">Cyclic nucleotide-binding domain-containing protein</fullName>
    </submittedName>
</protein>
<reference evidence="2 3" key="1">
    <citation type="submission" date="2019-06" db="EMBL/GenBank/DDBJ databases">
        <title>Persicimonas caeni gen. nov., sp. nov., a predatory bacterium isolated from solar saltern.</title>
        <authorList>
            <person name="Wang S."/>
        </authorList>
    </citation>
    <scope>NUCLEOTIDE SEQUENCE [LARGE SCALE GENOMIC DNA]</scope>
    <source>
        <strain evidence="2 3">YN101</strain>
    </source>
</reference>
<accession>A0A5B8Y0V5</accession>
<dbReference type="SMART" id="SM00100">
    <property type="entry name" value="cNMP"/>
    <property type="match status" value="1"/>
</dbReference>
<dbReference type="GO" id="GO:0003254">
    <property type="term" value="P:regulation of membrane depolarization"/>
    <property type="evidence" value="ECO:0007669"/>
    <property type="project" value="TreeGrafter"/>
</dbReference>
<dbReference type="InterPro" id="IPR018488">
    <property type="entry name" value="cNMP-bd_CS"/>
</dbReference>
<dbReference type="Pfam" id="PF00027">
    <property type="entry name" value="cNMP_binding"/>
    <property type="match status" value="1"/>
</dbReference>
<keyword evidence="3" id="KW-1185">Reference proteome</keyword>
<dbReference type="Proteomes" id="UP000315995">
    <property type="component" value="Chromosome"/>
</dbReference>
<dbReference type="GO" id="GO:0005249">
    <property type="term" value="F:voltage-gated potassium channel activity"/>
    <property type="evidence" value="ECO:0007669"/>
    <property type="project" value="TreeGrafter"/>
</dbReference>